<gene>
    <name evidence="8" type="ORF">CCACVL1_13303</name>
</gene>
<comment type="subcellular location">
    <subcellularLocation>
        <location evidence="1">Plastid</location>
    </subcellularLocation>
</comment>
<dbReference type="Proteomes" id="UP000188268">
    <property type="component" value="Unassembled WGS sequence"/>
</dbReference>
<accession>A0A1R3IBJ3</accession>
<sequence>MALSPNLHTIFATLQSSSNSASPKLPATSQSSFTSFQFSSKPLKSNLSRTSAGSDIEKWRVNVSFFPAFLKRGKDAKVLKEELLEAIEPLDRGADATPEDQQRVDQLARKLEAVNAIKEPLKSDLLNGKWELIYTTSQSILQTQRPKFLRSIANYQAINTDTLRAQNMESWPFFNQVTADLTPLNSRKVAVKFDFFKIGGLIPIKAPGRARGELEITYLDEELSTLLYFPLSSNCLCPKQKPTPSRLSLLLLAAAQGDKWKLTDIDTNAVQERINSWLSKTQHFLTEVTLPLVKTGQRHNGKPDPGNEIDTEDMEDVFLAEQTIPTSTPNGNLSLAAIVSIEQFSRMNGLTGQKMQKIFKALVPKPVYDDARNLVEYCCFRFLSRDASDLHPCLKEAAFQKLIFITMLAWESPYRDANDFHAHASRKASFQGKLVGEEAFCRIAPAISGVADRPTVHNLFEALAGDEKGISLRVWLTYIDELLKVHEGRRSYQIREYPELSEERILCIGSSRKRPVIKWENNMAWPGKLTLTDKALYFEAVRFKGEKSVIRLDLTGHGLQVKKVKVGPFNSGLFDSGVAVSSGHGSQTWVLEFVDLGGELRRDVWHAFISEIITLHKFLNEYGPDDDCPSLFQVYGSHKGKEKATIGALNGIARLQALQFMRKLWDDPIKLVQYSYLQNAPHGDVVFQTLAVNYWGGPLVGKFTDAGYQQTQAMTPSEEVFEISDNVFDIDGSVYLRKWKRSPSWSSSASISFWKQSPIRQSIVLNKNLVVADATLVERAAAVCKHKYRAVEKTQATIDAATLQGIPSNIDLFKELLLPLTITAKSFEKLRRWEEPHLTLSFLGFAYTIIFRNLLSYVFPMALLVLATGMLMLKGLKEQGRLGRSFGKVTIHDQPPSNTIQKIIAVKDAMRDVENYLQNLNVTLLKFRTILLAGQPQITTEVALVLLTSATILLIVPFKYVLAFLLFDLFTRELEFRRETVRRFLSFLKERWDTVPAAPVMVLPFEGEDSRPVNQSQAVKKAIRKKTEQRQE</sequence>
<dbReference type="GO" id="GO:0009536">
    <property type="term" value="C:plastid"/>
    <property type="evidence" value="ECO:0007669"/>
    <property type="project" value="UniProtKB-SubCell"/>
</dbReference>
<dbReference type="InterPro" id="IPR006927">
    <property type="entry name" value="DUF639"/>
</dbReference>
<comment type="similarity">
    <text evidence="2">Belongs to the PAP/fibrillin family.</text>
</comment>
<keyword evidence="3" id="KW-0934">Plastid</keyword>
<feature type="domain" description="Plastid lipid-associated protein/fibrillin conserved" evidence="7">
    <location>
        <begin position="79"/>
        <end position="223"/>
    </location>
</feature>
<dbReference type="InterPro" id="IPR006843">
    <property type="entry name" value="PAP/fibrillin_dom"/>
</dbReference>
<keyword evidence="6" id="KW-0812">Transmembrane</keyword>
<name>A0A1R3IBJ3_COCAP</name>
<keyword evidence="4" id="KW-0809">Transit peptide</keyword>
<dbReference type="EMBL" id="AWWV01010340">
    <property type="protein sequence ID" value="OMO79949.1"/>
    <property type="molecule type" value="Genomic_DNA"/>
</dbReference>
<evidence type="ECO:0000256" key="1">
    <source>
        <dbReference type="ARBA" id="ARBA00004474"/>
    </source>
</evidence>
<evidence type="ECO:0000256" key="5">
    <source>
        <dbReference type="SAM" id="MobiDB-lite"/>
    </source>
</evidence>
<keyword evidence="9" id="KW-1185">Reference proteome</keyword>
<evidence type="ECO:0000256" key="3">
    <source>
        <dbReference type="ARBA" id="ARBA00022640"/>
    </source>
</evidence>
<feature type="transmembrane region" description="Helical" evidence="6">
    <location>
        <begin position="942"/>
        <end position="967"/>
    </location>
</feature>
<comment type="caution">
    <text evidence="8">The sequence shown here is derived from an EMBL/GenBank/DDBJ whole genome shotgun (WGS) entry which is preliminary data.</text>
</comment>
<dbReference type="STRING" id="210143.A0A1R3IBJ3"/>
<evidence type="ECO:0000313" key="9">
    <source>
        <dbReference type="Proteomes" id="UP000188268"/>
    </source>
</evidence>
<dbReference type="PANTHER" id="PTHR31860">
    <property type="entry name" value="HEAT-INDUCIBLE TRANSCRIPTION REPRESSOR (DUF639)-RELATED"/>
    <property type="match status" value="1"/>
</dbReference>
<feature type="region of interest" description="Disordered" evidence="5">
    <location>
        <begin position="1008"/>
        <end position="1032"/>
    </location>
</feature>
<protein>
    <recommendedName>
        <fullName evidence="7">Plastid lipid-associated protein/fibrillin conserved domain-containing protein</fullName>
    </recommendedName>
</protein>
<evidence type="ECO:0000256" key="2">
    <source>
        <dbReference type="ARBA" id="ARBA00005845"/>
    </source>
</evidence>
<evidence type="ECO:0000313" key="8">
    <source>
        <dbReference type="EMBL" id="OMO79949.1"/>
    </source>
</evidence>
<reference evidence="8 9" key="1">
    <citation type="submission" date="2013-09" db="EMBL/GenBank/DDBJ databases">
        <title>Corchorus capsularis genome sequencing.</title>
        <authorList>
            <person name="Alam M."/>
            <person name="Haque M.S."/>
            <person name="Islam M.S."/>
            <person name="Emdad E.M."/>
            <person name="Islam M.M."/>
            <person name="Ahmed B."/>
            <person name="Halim A."/>
            <person name="Hossen Q.M.M."/>
            <person name="Hossain M.Z."/>
            <person name="Ahmed R."/>
            <person name="Khan M.M."/>
            <person name="Islam R."/>
            <person name="Rashid M.M."/>
            <person name="Khan S.A."/>
            <person name="Rahman M.S."/>
            <person name="Alam M."/>
        </authorList>
    </citation>
    <scope>NUCLEOTIDE SEQUENCE [LARGE SCALE GENOMIC DNA]</scope>
    <source>
        <strain evidence="9">cv. CVL-1</strain>
        <tissue evidence="8">Whole seedling</tissue>
    </source>
</reference>
<feature type="transmembrane region" description="Helical" evidence="6">
    <location>
        <begin position="854"/>
        <end position="873"/>
    </location>
</feature>
<dbReference type="Gramene" id="OMO79949">
    <property type="protein sequence ID" value="OMO79949"/>
    <property type="gene ID" value="CCACVL1_13303"/>
</dbReference>
<dbReference type="Pfam" id="PF04842">
    <property type="entry name" value="DUF639"/>
    <property type="match status" value="1"/>
</dbReference>
<organism evidence="8 9">
    <name type="scientific">Corchorus capsularis</name>
    <name type="common">Jute</name>
    <dbReference type="NCBI Taxonomy" id="210143"/>
    <lineage>
        <taxon>Eukaryota</taxon>
        <taxon>Viridiplantae</taxon>
        <taxon>Streptophyta</taxon>
        <taxon>Embryophyta</taxon>
        <taxon>Tracheophyta</taxon>
        <taxon>Spermatophyta</taxon>
        <taxon>Magnoliopsida</taxon>
        <taxon>eudicotyledons</taxon>
        <taxon>Gunneridae</taxon>
        <taxon>Pentapetalae</taxon>
        <taxon>rosids</taxon>
        <taxon>malvids</taxon>
        <taxon>Malvales</taxon>
        <taxon>Malvaceae</taxon>
        <taxon>Grewioideae</taxon>
        <taxon>Apeibeae</taxon>
        <taxon>Corchorus</taxon>
    </lineage>
</organism>
<evidence type="ECO:0000256" key="4">
    <source>
        <dbReference type="ARBA" id="ARBA00022946"/>
    </source>
</evidence>
<proteinExistence type="inferred from homology"/>
<dbReference type="OrthoDB" id="634852at2759"/>
<dbReference type="OMA" id="WYAFINE"/>
<keyword evidence="6" id="KW-0472">Membrane</keyword>
<dbReference type="Pfam" id="PF04755">
    <property type="entry name" value="PAP_fibrillin"/>
    <property type="match status" value="1"/>
</dbReference>
<evidence type="ECO:0000256" key="6">
    <source>
        <dbReference type="SAM" id="Phobius"/>
    </source>
</evidence>
<dbReference type="PANTHER" id="PTHR31860:SF3">
    <property type="entry name" value="PROTEIN, PUTATIVE (DUF639)-RELATED"/>
    <property type="match status" value="1"/>
</dbReference>
<dbReference type="AlphaFoldDB" id="A0A1R3IBJ3"/>
<evidence type="ECO:0000259" key="7">
    <source>
        <dbReference type="Pfam" id="PF04755"/>
    </source>
</evidence>
<keyword evidence="6" id="KW-1133">Transmembrane helix</keyword>